<dbReference type="OrthoDB" id="9800680at2"/>
<comment type="pathway">
    <text evidence="7">Carbohydrate biosynthesis; dTDP-L-rhamnose biosynthesis.</text>
</comment>
<sequence length="179" mass="20422">MRFTETKLNGAWLVEVLPISDDRGSFARTFCLNEFKEHGLETRFVQHSMSHSVRKHTLRGMHFQVAPHEEVKVVSCIRGAIMDVIVDLRPHSPTCRHWAAYELSESNGRQLYIPKGFAHGFQTLRDDATVSYLISEFYHPQASTGVRWDDPAFGIEWPALPSVLSDKDQVWPLMDVSPA</sequence>
<dbReference type="PANTHER" id="PTHR21047">
    <property type="entry name" value="DTDP-6-DEOXY-D-GLUCOSE-3,5 EPIMERASE"/>
    <property type="match status" value="1"/>
</dbReference>
<evidence type="ECO:0000256" key="7">
    <source>
        <dbReference type="RuleBase" id="RU364069"/>
    </source>
</evidence>
<dbReference type="Pfam" id="PF00908">
    <property type="entry name" value="dTDP_sugar_isom"/>
    <property type="match status" value="1"/>
</dbReference>
<keyword evidence="9" id="KW-1185">Reference proteome</keyword>
<evidence type="ECO:0000256" key="4">
    <source>
        <dbReference type="ARBA" id="ARBA00019595"/>
    </source>
</evidence>
<feature type="active site" description="Proton donor" evidence="5">
    <location>
        <position position="132"/>
    </location>
</feature>
<dbReference type="Proteomes" id="UP000241158">
    <property type="component" value="Unassembled WGS sequence"/>
</dbReference>
<evidence type="ECO:0000256" key="6">
    <source>
        <dbReference type="PIRSR" id="PIRSR600888-3"/>
    </source>
</evidence>
<comment type="caution">
    <text evidence="8">The sequence shown here is derived from an EMBL/GenBank/DDBJ whole genome shotgun (WGS) entry which is preliminary data.</text>
</comment>
<name>A0A2P7B0X9_9HYPH</name>
<evidence type="ECO:0000256" key="2">
    <source>
        <dbReference type="ARBA" id="ARBA00001997"/>
    </source>
</evidence>
<evidence type="ECO:0000256" key="1">
    <source>
        <dbReference type="ARBA" id="ARBA00001298"/>
    </source>
</evidence>
<dbReference type="InterPro" id="IPR014710">
    <property type="entry name" value="RmlC-like_jellyroll"/>
</dbReference>
<dbReference type="InterPro" id="IPR011051">
    <property type="entry name" value="RmlC_Cupin_sf"/>
</dbReference>
<evidence type="ECO:0000256" key="3">
    <source>
        <dbReference type="ARBA" id="ARBA00012098"/>
    </source>
</evidence>
<dbReference type="UniPathway" id="UPA00124"/>
<evidence type="ECO:0000313" key="8">
    <source>
        <dbReference type="EMBL" id="PSH60112.1"/>
    </source>
</evidence>
<dbReference type="GO" id="GO:0008830">
    <property type="term" value="F:dTDP-4-dehydrorhamnose 3,5-epimerase activity"/>
    <property type="evidence" value="ECO:0007669"/>
    <property type="project" value="UniProtKB-UniRule"/>
</dbReference>
<comment type="function">
    <text evidence="2 7">Catalyzes the epimerization of the C3' and C5'positions of dTDP-6-deoxy-D-xylo-4-hexulose, forming dTDP-6-deoxy-L-lyxo-4-hexulose.</text>
</comment>
<dbReference type="GO" id="GO:0019305">
    <property type="term" value="P:dTDP-rhamnose biosynthetic process"/>
    <property type="evidence" value="ECO:0007669"/>
    <property type="project" value="UniProtKB-UniRule"/>
</dbReference>
<dbReference type="AlphaFoldDB" id="A0A2P7B0X9"/>
<organism evidence="8 9">
    <name type="scientific">Phyllobacterium endophyticum</name>
    <dbReference type="NCBI Taxonomy" id="1149773"/>
    <lineage>
        <taxon>Bacteria</taxon>
        <taxon>Pseudomonadati</taxon>
        <taxon>Pseudomonadota</taxon>
        <taxon>Alphaproteobacteria</taxon>
        <taxon>Hyphomicrobiales</taxon>
        <taxon>Phyllobacteriaceae</taxon>
        <taxon>Phyllobacterium</taxon>
    </lineage>
</organism>
<dbReference type="PANTHER" id="PTHR21047:SF2">
    <property type="entry name" value="THYMIDINE DIPHOSPHO-4-KETO-RHAMNOSE 3,5-EPIMERASE"/>
    <property type="match status" value="1"/>
</dbReference>
<protein>
    <recommendedName>
        <fullName evidence="4 7">dTDP-4-dehydrorhamnose 3,5-epimerase</fullName>
        <ecNumber evidence="3 7">5.1.3.13</ecNumber>
    </recommendedName>
    <alternativeName>
        <fullName evidence="7">Thymidine diphospho-4-keto-rhamnose 3,5-epimerase</fullName>
    </alternativeName>
</protein>
<dbReference type="InterPro" id="IPR000888">
    <property type="entry name" value="RmlC-like"/>
</dbReference>
<comment type="catalytic activity">
    <reaction evidence="1 7">
        <text>dTDP-4-dehydro-6-deoxy-alpha-D-glucose = dTDP-4-dehydro-beta-L-rhamnose</text>
        <dbReference type="Rhea" id="RHEA:16969"/>
        <dbReference type="ChEBI" id="CHEBI:57649"/>
        <dbReference type="ChEBI" id="CHEBI:62830"/>
        <dbReference type="EC" id="5.1.3.13"/>
    </reaction>
</comment>
<evidence type="ECO:0000313" key="9">
    <source>
        <dbReference type="Proteomes" id="UP000241158"/>
    </source>
</evidence>
<dbReference type="EC" id="5.1.3.13" evidence="3 7"/>
<dbReference type="EMBL" id="PGGN01000001">
    <property type="protein sequence ID" value="PSH60112.1"/>
    <property type="molecule type" value="Genomic_DNA"/>
</dbReference>
<comment type="similarity">
    <text evidence="7">Belongs to the dTDP-4-dehydrorhamnose 3,5-epimerase family.</text>
</comment>
<accession>A0A2P7B0X9</accession>
<feature type="site" description="Participates in a stacking interaction with the thymidine ring of dTDP-4-oxo-6-deoxyglucose" evidence="6">
    <location>
        <position position="138"/>
    </location>
</feature>
<gene>
    <name evidence="8" type="primary">rfbC</name>
    <name evidence="8" type="ORF">CU100_05225</name>
</gene>
<comment type="subunit">
    <text evidence="7">Homodimer.</text>
</comment>
<dbReference type="CDD" id="cd00438">
    <property type="entry name" value="cupin_RmlC"/>
    <property type="match status" value="1"/>
</dbReference>
<dbReference type="NCBIfam" id="TIGR01221">
    <property type="entry name" value="rmlC"/>
    <property type="match status" value="1"/>
</dbReference>
<keyword evidence="7" id="KW-0413">Isomerase</keyword>
<proteinExistence type="inferred from homology"/>
<dbReference type="SUPFAM" id="SSF51182">
    <property type="entry name" value="RmlC-like cupins"/>
    <property type="match status" value="1"/>
</dbReference>
<evidence type="ECO:0000256" key="5">
    <source>
        <dbReference type="PIRSR" id="PIRSR600888-1"/>
    </source>
</evidence>
<dbReference type="GO" id="GO:0000271">
    <property type="term" value="P:polysaccharide biosynthetic process"/>
    <property type="evidence" value="ECO:0007669"/>
    <property type="project" value="TreeGrafter"/>
</dbReference>
<dbReference type="Gene3D" id="2.60.120.10">
    <property type="entry name" value="Jelly Rolls"/>
    <property type="match status" value="1"/>
</dbReference>
<dbReference type="GO" id="GO:0005829">
    <property type="term" value="C:cytosol"/>
    <property type="evidence" value="ECO:0007669"/>
    <property type="project" value="TreeGrafter"/>
</dbReference>
<feature type="active site" description="Proton acceptor" evidence="5">
    <location>
        <position position="62"/>
    </location>
</feature>
<reference evidence="9" key="1">
    <citation type="submission" date="2017-11" db="EMBL/GenBank/DDBJ databases">
        <authorList>
            <person name="Kuznetsova I."/>
            <person name="Sazanova A."/>
            <person name="Chirak E."/>
            <person name="Safronova V."/>
            <person name="Willems A."/>
        </authorList>
    </citation>
    <scope>NUCLEOTIDE SEQUENCE [LARGE SCALE GENOMIC DNA]</scope>
    <source>
        <strain evidence="9">PEPV15</strain>
    </source>
</reference>
<dbReference type="RefSeq" id="WP_106715426.1">
    <property type="nucleotide sequence ID" value="NZ_JACHXT010000004.1"/>
</dbReference>